<feature type="compositionally biased region" description="Polar residues" evidence="1">
    <location>
        <begin position="93"/>
        <end position="102"/>
    </location>
</feature>
<dbReference type="RefSeq" id="WP_101235754.1">
    <property type="nucleotide sequence ID" value="NZ_PISJ01000005.1"/>
</dbReference>
<dbReference type="AlphaFoldDB" id="A0A2N0WID9"/>
<evidence type="ECO:0000313" key="2">
    <source>
        <dbReference type="EMBL" id="PKF35533.1"/>
    </source>
</evidence>
<dbReference type="Proteomes" id="UP000233553">
    <property type="component" value="Unassembled WGS sequence"/>
</dbReference>
<evidence type="ECO:0000313" key="3">
    <source>
        <dbReference type="Proteomes" id="UP000233553"/>
    </source>
</evidence>
<feature type="compositionally biased region" description="Basic and acidic residues" evidence="1">
    <location>
        <begin position="54"/>
        <end position="66"/>
    </location>
</feature>
<accession>A0A2N0WID9</accession>
<protein>
    <submittedName>
        <fullName evidence="2">Uncharacterized protein</fullName>
    </submittedName>
</protein>
<organism evidence="2 3">
    <name type="scientific">Acinetobacter proteolyticus</name>
    <dbReference type="NCBI Taxonomy" id="1776741"/>
    <lineage>
        <taxon>Bacteria</taxon>
        <taxon>Pseudomonadati</taxon>
        <taxon>Pseudomonadota</taxon>
        <taxon>Gammaproteobacteria</taxon>
        <taxon>Moraxellales</taxon>
        <taxon>Moraxellaceae</taxon>
        <taxon>Acinetobacter</taxon>
    </lineage>
</organism>
<name>A0A2N0WID9_9GAMM</name>
<dbReference type="EMBL" id="PISJ01000005">
    <property type="protein sequence ID" value="PKF35533.1"/>
    <property type="molecule type" value="Genomic_DNA"/>
</dbReference>
<evidence type="ECO:0000256" key="1">
    <source>
        <dbReference type="SAM" id="MobiDB-lite"/>
    </source>
</evidence>
<reference evidence="2 3" key="1">
    <citation type="submission" date="2017-12" db="EMBL/GenBank/DDBJ databases">
        <title>Draft Genome sequences of multiple microbial strains isolated from spacecraft associated surfaces.</title>
        <authorList>
            <person name="Seuylemezian A."/>
            <person name="Vaishampayan P."/>
            <person name="Venkateswaran K."/>
        </authorList>
    </citation>
    <scope>NUCLEOTIDE SEQUENCE [LARGE SCALE GENOMIC DNA]</scope>
    <source>
        <strain evidence="2 3">2P01AA</strain>
    </source>
</reference>
<gene>
    <name evidence="2" type="ORF">CW311_04385</name>
</gene>
<proteinExistence type="predicted"/>
<feature type="compositionally biased region" description="Basic residues" evidence="1">
    <location>
        <begin position="83"/>
        <end position="92"/>
    </location>
</feature>
<sequence>MHHAEDGQRLSCAFTYNSRTRIFSCLGQQFSNVGLFEIEACREIAVLKYLRTTEQPDKPIKAESTPKKPKQAQKGNRNPNQKNCKHRTRKANGSRSVQAKLS</sequence>
<comment type="caution">
    <text evidence="2">The sequence shown here is derived from an EMBL/GenBank/DDBJ whole genome shotgun (WGS) entry which is preliminary data.</text>
</comment>
<feature type="compositionally biased region" description="Polar residues" evidence="1">
    <location>
        <begin position="73"/>
        <end position="82"/>
    </location>
</feature>
<feature type="region of interest" description="Disordered" evidence="1">
    <location>
        <begin position="52"/>
        <end position="102"/>
    </location>
</feature>